<accession>V7D5C6</accession>
<proteinExistence type="predicted"/>
<comment type="caution">
    <text evidence="1">The sequence shown here is derived from an EMBL/GenBank/DDBJ whole genome shotgun (WGS) entry which is preliminary data.</text>
</comment>
<dbReference type="EMBL" id="AXUP01000512">
    <property type="protein sequence ID" value="ESW36710.1"/>
    <property type="molecule type" value="Genomic_DNA"/>
</dbReference>
<evidence type="ECO:0000313" key="1">
    <source>
        <dbReference type="EMBL" id="ESW36710.1"/>
    </source>
</evidence>
<dbReference type="PATRIC" id="fig|1388762.3.peg.5429"/>
<dbReference type="Proteomes" id="UP000018511">
    <property type="component" value="Unassembled WGS sequence"/>
</dbReference>
<dbReference type="AlphaFoldDB" id="V7D5C6"/>
<sequence>MTTDAKKRYLHAILEVVTGQAHIYLNNATYGFGTDWQELSGLTKAEILNGGHEHNRIIHDQHWDGRVRRLMRPGEEFARF</sequence>
<gene>
    <name evidence="1" type="ORF">O164_28680</name>
</gene>
<protein>
    <submittedName>
        <fullName evidence="1">Uncharacterized protein</fullName>
    </submittedName>
</protein>
<reference evidence="1 2" key="1">
    <citation type="submission" date="2013-10" db="EMBL/GenBank/DDBJ databases">
        <title>Whole Genome Shotgun Sequence of Pseudomonas taiwanensis SJ9.</title>
        <authorList>
            <person name="Hong S.-J."/>
            <person name="Shin J.-H."/>
        </authorList>
    </citation>
    <scope>NUCLEOTIDE SEQUENCE [LARGE SCALE GENOMIC DNA]</scope>
    <source>
        <strain evidence="1 2">SJ9</strain>
    </source>
</reference>
<organism evidence="1 2">
    <name type="scientific">Pseudomonas taiwanensis SJ9</name>
    <dbReference type="NCBI Taxonomy" id="1388762"/>
    <lineage>
        <taxon>Bacteria</taxon>
        <taxon>Pseudomonadati</taxon>
        <taxon>Pseudomonadota</taxon>
        <taxon>Gammaproteobacteria</taxon>
        <taxon>Pseudomonadales</taxon>
        <taxon>Pseudomonadaceae</taxon>
        <taxon>Pseudomonas</taxon>
    </lineage>
</organism>
<name>V7D5C6_9PSED</name>
<evidence type="ECO:0000313" key="2">
    <source>
        <dbReference type="Proteomes" id="UP000018511"/>
    </source>
</evidence>